<keyword evidence="2" id="KW-0472">Membrane</keyword>
<dbReference type="InterPro" id="IPR013785">
    <property type="entry name" value="Aldolase_TIM"/>
</dbReference>
<dbReference type="GO" id="GO:0016627">
    <property type="term" value="F:oxidoreductase activity, acting on the CH-CH group of donors"/>
    <property type="evidence" value="ECO:0007669"/>
    <property type="project" value="InterPro"/>
</dbReference>
<feature type="domain" description="Dihydroorotate dehydrogenase catalytic" evidence="3">
    <location>
        <begin position="80"/>
        <end position="317"/>
    </location>
</feature>
<evidence type="ECO:0000256" key="2">
    <source>
        <dbReference type="SAM" id="Phobius"/>
    </source>
</evidence>
<evidence type="ECO:0000313" key="5">
    <source>
        <dbReference type="Proteomes" id="UP000231154"/>
    </source>
</evidence>
<dbReference type="GO" id="GO:0005737">
    <property type="term" value="C:cytoplasm"/>
    <property type="evidence" value="ECO:0007669"/>
    <property type="project" value="InterPro"/>
</dbReference>
<dbReference type="Gene3D" id="3.20.20.70">
    <property type="entry name" value="Aldolase class I"/>
    <property type="match status" value="1"/>
</dbReference>
<keyword evidence="2" id="KW-1133">Transmembrane helix</keyword>
<evidence type="ECO:0000313" key="4">
    <source>
        <dbReference type="EMBL" id="PIR27383.1"/>
    </source>
</evidence>
<sequence length="334" mass="37361">MGLKIRDDEFPHYVFMGPGVRGFFGEGYWFHILIKLLFGAIWSGMNFVAKTTTFPKRRGNLELRADGYRMRRMFPRCILARWLSSHVLNAVGLSGPGFLALLDEGLWQGRTGPWVLSFMAVGKTKKERIREYRDFIDLLKTRLTELCRNDAQIVLQLNFGCPNTENPLETLRCEIFECLTIARETGLPLMVNFNALVPAELLLELEQSGLVDCFWIANTVPYNTDHLGEIIFGQEISPMRQRGFGVDGGISGPLCFHYTAETVRAAREVGVKLPIIAGNGIQSVGAVRCLKDAGASAIEIATATILRPWKVKRIVEYANETLAQGESDENPFGV</sequence>
<organism evidence="4 5">
    <name type="scientific">Candidatus Berkelbacteria bacterium CG11_big_fil_rev_8_21_14_0_20_42_15</name>
    <dbReference type="NCBI Taxonomy" id="1974517"/>
    <lineage>
        <taxon>Bacteria</taxon>
        <taxon>Candidatus Berkelbacteria</taxon>
    </lineage>
</organism>
<name>A0A2H0PZB1_9BACT</name>
<keyword evidence="2" id="KW-0812">Transmembrane</keyword>
<dbReference type="Proteomes" id="UP000231154">
    <property type="component" value="Unassembled WGS sequence"/>
</dbReference>
<keyword evidence="1" id="KW-0560">Oxidoreductase</keyword>
<feature type="transmembrane region" description="Helical" evidence="2">
    <location>
        <begin position="28"/>
        <end position="49"/>
    </location>
</feature>
<dbReference type="InterPro" id="IPR005720">
    <property type="entry name" value="Dihydroorotate_DH_cat"/>
</dbReference>
<dbReference type="AlphaFoldDB" id="A0A2H0PZB1"/>
<reference evidence="4 5" key="1">
    <citation type="submission" date="2017-09" db="EMBL/GenBank/DDBJ databases">
        <title>Depth-based differentiation of microbial function through sediment-hosted aquifers and enrichment of novel symbionts in the deep terrestrial subsurface.</title>
        <authorList>
            <person name="Probst A.J."/>
            <person name="Ladd B."/>
            <person name="Jarett J.K."/>
            <person name="Geller-Mcgrath D.E."/>
            <person name="Sieber C.M."/>
            <person name="Emerson J.B."/>
            <person name="Anantharaman K."/>
            <person name="Thomas B.C."/>
            <person name="Malmstrom R."/>
            <person name="Stieglmeier M."/>
            <person name="Klingl A."/>
            <person name="Woyke T."/>
            <person name="Ryan C.M."/>
            <person name="Banfield J.F."/>
        </authorList>
    </citation>
    <scope>NUCLEOTIDE SEQUENCE [LARGE SCALE GENOMIC DNA]</scope>
    <source>
        <strain evidence="4">CG11_big_fil_rev_8_21_14_0_20_42_15</strain>
    </source>
</reference>
<proteinExistence type="predicted"/>
<gene>
    <name evidence="4" type="ORF">COV40_01060</name>
</gene>
<evidence type="ECO:0000256" key="1">
    <source>
        <dbReference type="ARBA" id="ARBA00023002"/>
    </source>
</evidence>
<comment type="caution">
    <text evidence="4">The sequence shown here is derived from an EMBL/GenBank/DDBJ whole genome shotgun (WGS) entry which is preliminary data.</text>
</comment>
<dbReference type="EMBL" id="PCXF01000032">
    <property type="protein sequence ID" value="PIR27383.1"/>
    <property type="molecule type" value="Genomic_DNA"/>
</dbReference>
<protein>
    <recommendedName>
        <fullName evidence="3">Dihydroorotate dehydrogenase catalytic domain-containing protein</fullName>
    </recommendedName>
</protein>
<dbReference type="Pfam" id="PF01180">
    <property type="entry name" value="DHO_dh"/>
    <property type="match status" value="1"/>
</dbReference>
<dbReference type="SUPFAM" id="SSF51395">
    <property type="entry name" value="FMN-linked oxidoreductases"/>
    <property type="match status" value="1"/>
</dbReference>
<accession>A0A2H0PZB1</accession>
<feature type="transmembrane region" description="Helical" evidence="2">
    <location>
        <begin position="79"/>
        <end position="102"/>
    </location>
</feature>
<evidence type="ECO:0000259" key="3">
    <source>
        <dbReference type="Pfam" id="PF01180"/>
    </source>
</evidence>